<organism evidence="10 11">
    <name type="scientific">Sphaerochaeta pleomorpha (strain ATCC BAA-1885 / DSM 22778 / Grapes)</name>
    <dbReference type="NCBI Taxonomy" id="158190"/>
    <lineage>
        <taxon>Bacteria</taxon>
        <taxon>Pseudomonadati</taxon>
        <taxon>Spirochaetota</taxon>
        <taxon>Spirochaetia</taxon>
        <taxon>Spirochaetales</taxon>
        <taxon>Sphaerochaetaceae</taxon>
        <taxon>Sphaerochaeta</taxon>
    </lineage>
</organism>
<dbReference type="SUPFAM" id="SSF144052">
    <property type="entry name" value="Thermophilic metalloprotease-like"/>
    <property type="match status" value="1"/>
</dbReference>
<evidence type="ECO:0000256" key="9">
    <source>
        <dbReference type="ARBA" id="ARBA00023049"/>
    </source>
</evidence>
<dbReference type="EMBL" id="CP003155">
    <property type="protein sequence ID" value="AEV28378.1"/>
    <property type="molecule type" value="Genomic_DNA"/>
</dbReference>
<comment type="cofactor">
    <cofactor evidence="1">
        <name>Co(2+)</name>
        <dbReference type="ChEBI" id="CHEBI:48828"/>
    </cofactor>
</comment>
<dbReference type="KEGG" id="sgp:SpiGrapes_0524"/>
<dbReference type="Gene3D" id="3.40.1830.10">
    <property type="entry name" value="Thermophilic metalloprotease (M29)"/>
    <property type="match status" value="1"/>
</dbReference>
<dbReference type="InterPro" id="IPR035097">
    <property type="entry name" value="M29_N-terminal"/>
</dbReference>
<reference evidence="10 11" key="1">
    <citation type="submission" date="2011-11" db="EMBL/GenBank/DDBJ databases">
        <title>Complete sequence of Spirochaeta sp. grapes.</title>
        <authorList>
            <consortium name="US DOE Joint Genome Institute"/>
            <person name="Lucas S."/>
            <person name="Han J."/>
            <person name="Lapidus A."/>
            <person name="Cheng J.-F."/>
            <person name="Goodwin L."/>
            <person name="Pitluck S."/>
            <person name="Peters L."/>
            <person name="Ovchinnikova G."/>
            <person name="Munk A.C."/>
            <person name="Detter J.C."/>
            <person name="Han C."/>
            <person name="Tapia R."/>
            <person name="Land M."/>
            <person name="Hauser L."/>
            <person name="Kyrpides N."/>
            <person name="Ivanova N."/>
            <person name="Pagani I."/>
            <person name="Ritalahtilisa K."/>
            <person name="Loeffler F."/>
            <person name="Woyke T."/>
        </authorList>
    </citation>
    <scope>NUCLEOTIDE SEQUENCE [LARGE SCALE GENOMIC DNA]</scope>
    <source>
        <strain evidence="11">ATCC BAA-1885 / DSM 22778 / Grapes</strain>
    </source>
</reference>
<keyword evidence="11" id="KW-1185">Reference proteome</keyword>
<dbReference type="Pfam" id="PF02073">
    <property type="entry name" value="Peptidase_M29"/>
    <property type="match status" value="1"/>
</dbReference>
<protein>
    <submittedName>
        <fullName evidence="10">Leucyl aminopeptidase (Aminopeptidase T)</fullName>
    </submittedName>
</protein>
<comment type="cofactor">
    <cofactor evidence="2">
        <name>Mg(2+)</name>
        <dbReference type="ChEBI" id="CHEBI:18420"/>
    </cofactor>
</comment>
<evidence type="ECO:0000256" key="1">
    <source>
        <dbReference type="ARBA" id="ARBA00001941"/>
    </source>
</evidence>
<sequence length="407" mass="46124">MDQKLIESYADLVVRRGINLQKNKSVAILSGPGTYYFARALAKAAYRAGALHTQIFLDDLDILSERLKYQDTDQLRENPAFLKSFDYEMCAENWGYIRIDSTEDRLDHAPLDREKNQILGTAKRQFSSTRFDKLMRHQLPWCVCCAPGPRWAKQVLGDEATEDDMMEVLKPILLLDQGDPIAAWDEHDRKIKERQQKLNSLHIDSLHFKSPVTDFTIGFDSHSRFIGGSENLPDSRVFFPNIPSEELFTTPHMLRADGYITTTRPVSVLNARTEEIRLEFKDGKVVDYSAKVGKDVMDAFFSIDEGTRRIGECALVDETNPIAKSKLVFDSILLDENASCHIALGDAYPSCLTNGETLTTKEDLHKNGCNTSLMHVDFMVGSKQMQITAKTREGEEVELMRNGVLVF</sequence>
<evidence type="ECO:0000313" key="10">
    <source>
        <dbReference type="EMBL" id="AEV28378.1"/>
    </source>
</evidence>
<evidence type="ECO:0000256" key="2">
    <source>
        <dbReference type="ARBA" id="ARBA00001946"/>
    </source>
</evidence>
<comment type="similarity">
    <text evidence="4">Belongs to the peptidase M29 family.</text>
</comment>
<evidence type="ECO:0000313" key="11">
    <source>
        <dbReference type="Proteomes" id="UP000005632"/>
    </source>
</evidence>
<dbReference type="OrthoDB" id="9803993at2"/>
<gene>
    <name evidence="10" type="ordered locus">SpiGrapes_0524</name>
</gene>
<evidence type="ECO:0000256" key="5">
    <source>
        <dbReference type="ARBA" id="ARBA00022438"/>
    </source>
</evidence>
<proteinExistence type="inferred from homology"/>
<accession>G8QWT4</accession>
<keyword evidence="8" id="KW-0378">Hydrolase</keyword>
<dbReference type="GO" id="GO:0004177">
    <property type="term" value="F:aminopeptidase activity"/>
    <property type="evidence" value="ECO:0007669"/>
    <property type="project" value="UniProtKB-KW"/>
</dbReference>
<evidence type="ECO:0000256" key="6">
    <source>
        <dbReference type="ARBA" id="ARBA00022670"/>
    </source>
</evidence>
<keyword evidence="6" id="KW-0645">Protease</keyword>
<dbReference type="RefSeq" id="WP_014269227.1">
    <property type="nucleotide sequence ID" value="NC_016633.1"/>
</dbReference>
<evidence type="ECO:0000256" key="7">
    <source>
        <dbReference type="ARBA" id="ARBA00022723"/>
    </source>
</evidence>
<evidence type="ECO:0000256" key="4">
    <source>
        <dbReference type="ARBA" id="ARBA00008236"/>
    </source>
</evidence>
<evidence type="ECO:0000256" key="8">
    <source>
        <dbReference type="ARBA" id="ARBA00022801"/>
    </source>
</evidence>
<keyword evidence="7" id="KW-0479">Metal-binding</keyword>
<dbReference type="PANTHER" id="PTHR34448">
    <property type="entry name" value="AMINOPEPTIDASE"/>
    <property type="match status" value="1"/>
</dbReference>
<comment type="cofactor">
    <cofactor evidence="3">
        <name>Zn(2+)</name>
        <dbReference type="ChEBI" id="CHEBI:29105"/>
    </cofactor>
</comment>
<dbReference type="GO" id="GO:0006508">
    <property type="term" value="P:proteolysis"/>
    <property type="evidence" value="ECO:0007669"/>
    <property type="project" value="UniProtKB-KW"/>
</dbReference>
<dbReference type="HOGENOM" id="CLU_054346_1_0_12"/>
<dbReference type="PANTHER" id="PTHR34448:SF3">
    <property type="entry name" value="AMINOPEPTIDASE AMPS"/>
    <property type="match status" value="1"/>
</dbReference>
<dbReference type="AlphaFoldDB" id="G8QWT4"/>
<dbReference type="eggNOG" id="COG2309">
    <property type="taxonomic scope" value="Bacteria"/>
</dbReference>
<dbReference type="PRINTS" id="PR00919">
    <property type="entry name" value="THERMOPTASE"/>
</dbReference>
<dbReference type="GO" id="GO:0008237">
    <property type="term" value="F:metallopeptidase activity"/>
    <property type="evidence" value="ECO:0007669"/>
    <property type="project" value="UniProtKB-KW"/>
</dbReference>
<name>G8QWT4_SPHPG</name>
<evidence type="ECO:0000256" key="3">
    <source>
        <dbReference type="ARBA" id="ARBA00001947"/>
    </source>
</evidence>
<dbReference type="InterPro" id="IPR000787">
    <property type="entry name" value="Peptidase_M29"/>
</dbReference>
<keyword evidence="5 10" id="KW-0031">Aminopeptidase</keyword>
<dbReference type="InterPro" id="IPR052170">
    <property type="entry name" value="M29_Exopeptidase"/>
</dbReference>
<dbReference type="GO" id="GO:0046872">
    <property type="term" value="F:metal ion binding"/>
    <property type="evidence" value="ECO:0007669"/>
    <property type="project" value="UniProtKB-KW"/>
</dbReference>
<keyword evidence="9" id="KW-0482">Metalloprotease</keyword>
<dbReference type="STRING" id="158190.SpiGrapes_0524"/>
<dbReference type="Proteomes" id="UP000005632">
    <property type="component" value="Chromosome"/>
</dbReference>